<dbReference type="InterPro" id="IPR050087">
    <property type="entry name" value="AON_synthase_class-II"/>
</dbReference>
<reference evidence="15 16" key="1">
    <citation type="submission" date="2016-10" db="EMBL/GenBank/DDBJ databases">
        <authorList>
            <person name="de Groot N.N."/>
        </authorList>
    </citation>
    <scope>NUCLEOTIDE SEQUENCE [LARGE SCALE GENOMIC DNA]</scope>
    <source>
        <strain evidence="15 16">CGMCC 4.5739</strain>
    </source>
</reference>
<dbReference type="Pfam" id="PF00155">
    <property type="entry name" value="Aminotran_1_2"/>
    <property type="match status" value="1"/>
</dbReference>
<comment type="catalytic activity">
    <reaction evidence="11">
        <text>6-carboxyhexanoyl-[ACP] + L-alanine + H(+) = (8S)-8-amino-7-oxononanoate + holo-[ACP] + CO2</text>
        <dbReference type="Rhea" id="RHEA:42288"/>
        <dbReference type="Rhea" id="RHEA-COMP:9685"/>
        <dbReference type="Rhea" id="RHEA-COMP:9955"/>
        <dbReference type="ChEBI" id="CHEBI:15378"/>
        <dbReference type="ChEBI" id="CHEBI:16526"/>
        <dbReference type="ChEBI" id="CHEBI:57972"/>
        <dbReference type="ChEBI" id="CHEBI:64479"/>
        <dbReference type="ChEBI" id="CHEBI:78846"/>
        <dbReference type="ChEBI" id="CHEBI:149468"/>
        <dbReference type="EC" id="2.3.1.47"/>
    </reaction>
</comment>
<dbReference type="STRING" id="910347.SAMN05421773_102349"/>
<feature type="domain" description="ABC transporter" evidence="14">
    <location>
        <begin position="17"/>
        <end position="296"/>
    </location>
</feature>
<dbReference type="AlphaFoldDB" id="A0A1I1HES5"/>
<dbReference type="InterPro" id="IPR003439">
    <property type="entry name" value="ABC_transporter-like_ATP-bd"/>
</dbReference>
<dbReference type="Gene3D" id="3.40.50.300">
    <property type="entry name" value="P-loop containing nucleotide triphosphate hydrolases"/>
    <property type="match status" value="1"/>
</dbReference>
<dbReference type="PANTHER" id="PTHR13693">
    <property type="entry name" value="CLASS II AMINOTRANSFERASE/8-AMINO-7-OXONONANOATE SYNTHASE"/>
    <property type="match status" value="1"/>
</dbReference>
<dbReference type="OrthoDB" id="9807157at2"/>
<evidence type="ECO:0000256" key="13">
    <source>
        <dbReference type="SAM" id="MobiDB-lite"/>
    </source>
</evidence>
<dbReference type="Proteomes" id="UP000199207">
    <property type="component" value="Unassembled WGS sequence"/>
</dbReference>
<evidence type="ECO:0000256" key="7">
    <source>
        <dbReference type="ARBA" id="ARBA00022756"/>
    </source>
</evidence>
<evidence type="ECO:0000259" key="14">
    <source>
        <dbReference type="PROSITE" id="PS50893"/>
    </source>
</evidence>
<sequence>MPPDDGRGADGPRDYSVFAEGLVKTYGGKGGGKRALDGLDLAVPRGKVYGLLGPNGAGKTTSVRILATLTRLDGGRARVGGHDVAREPRLVRRRIGLTPGGRPSRAGCAGSRTPPVTPARRHGIVPHVPHTLGLSPHGRQSLTQERRAARPMKQLRIDPFGWIDEQRARRDRAGLTRALRPRASDEALLDLAGNDYLGLARHPRVTSAAAEAARRWGAGATGSRLVTGSTELHTELETALAAFCGAEAALVFSSGYAANLAALTALGGRETLIVSDAGNHASLIDGCRLSRSEVEIVAHADPGAVRKALIGHPARALVVTDSVFSVDGDAAPLDRLAAVCRTHGAALLVDDAHGFGVLGAGGRGAPHAAGLAGAPDVVVTVTLSKSLGSQGGAVLGPARVIEHLVSTARTFIFDTGLAPAAAGAALEALTLLHGEPLRAARVREVAEALWERLTAAGLRATRPDAAVVSVPAPSPRAAVAWAAACRTAGLSVGCFRPPSVPDGVSRLRLTARADLTDAQLGYAAHTIASTAPPGAREPHAP</sequence>
<organism evidence="15 16">
    <name type="scientific">Streptomyces aidingensis</name>
    <dbReference type="NCBI Taxonomy" id="910347"/>
    <lineage>
        <taxon>Bacteria</taxon>
        <taxon>Bacillati</taxon>
        <taxon>Actinomycetota</taxon>
        <taxon>Actinomycetes</taxon>
        <taxon>Kitasatosporales</taxon>
        <taxon>Streptomycetaceae</taxon>
        <taxon>Streptomyces</taxon>
    </lineage>
</organism>
<accession>A0A1I1HES5</accession>
<feature type="region of interest" description="Disordered" evidence="13">
    <location>
        <begin position="95"/>
        <end position="121"/>
    </location>
</feature>
<gene>
    <name evidence="15" type="ORF">SAMN05421773_102349</name>
</gene>
<dbReference type="InterPro" id="IPR015422">
    <property type="entry name" value="PyrdxlP-dep_Trfase_small"/>
</dbReference>
<dbReference type="PANTHER" id="PTHR13693:SF100">
    <property type="entry name" value="8-AMINO-7-OXONONANOATE SYNTHASE"/>
    <property type="match status" value="1"/>
</dbReference>
<dbReference type="InterPro" id="IPR027417">
    <property type="entry name" value="P-loop_NTPase"/>
</dbReference>
<keyword evidence="7" id="KW-0093">Biotin biosynthesis</keyword>
<evidence type="ECO:0000256" key="3">
    <source>
        <dbReference type="ARBA" id="ARBA00010008"/>
    </source>
</evidence>
<evidence type="ECO:0000313" key="16">
    <source>
        <dbReference type="Proteomes" id="UP000199207"/>
    </source>
</evidence>
<dbReference type="GO" id="GO:0005524">
    <property type="term" value="F:ATP binding"/>
    <property type="evidence" value="ECO:0007669"/>
    <property type="project" value="InterPro"/>
</dbReference>
<dbReference type="Pfam" id="PF00005">
    <property type="entry name" value="ABC_tran"/>
    <property type="match status" value="1"/>
</dbReference>
<evidence type="ECO:0000313" key="15">
    <source>
        <dbReference type="EMBL" id="SFC22082.1"/>
    </source>
</evidence>
<dbReference type="PROSITE" id="PS50893">
    <property type="entry name" value="ABC_TRANSPORTER_2"/>
    <property type="match status" value="1"/>
</dbReference>
<evidence type="ECO:0000256" key="8">
    <source>
        <dbReference type="ARBA" id="ARBA00022898"/>
    </source>
</evidence>
<dbReference type="GO" id="GO:0008710">
    <property type="term" value="F:8-amino-7-oxononanoate synthase activity"/>
    <property type="evidence" value="ECO:0007669"/>
    <property type="project" value="UniProtKB-EC"/>
</dbReference>
<name>A0A1I1HES5_9ACTN</name>
<evidence type="ECO:0000256" key="6">
    <source>
        <dbReference type="ARBA" id="ARBA00022679"/>
    </source>
</evidence>
<dbReference type="InterPro" id="IPR015424">
    <property type="entry name" value="PyrdxlP-dep_Trfase"/>
</dbReference>
<dbReference type="SUPFAM" id="SSF53383">
    <property type="entry name" value="PLP-dependent transferases"/>
    <property type="match status" value="1"/>
</dbReference>
<proteinExistence type="inferred from homology"/>
<evidence type="ECO:0000256" key="9">
    <source>
        <dbReference type="ARBA" id="ARBA00032610"/>
    </source>
</evidence>
<evidence type="ECO:0000256" key="5">
    <source>
        <dbReference type="ARBA" id="ARBA00013187"/>
    </source>
</evidence>
<dbReference type="GO" id="GO:0016887">
    <property type="term" value="F:ATP hydrolysis activity"/>
    <property type="evidence" value="ECO:0007669"/>
    <property type="project" value="InterPro"/>
</dbReference>
<dbReference type="GO" id="GO:0030170">
    <property type="term" value="F:pyridoxal phosphate binding"/>
    <property type="evidence" value="ECO:0007669"/>
    <property type="project" value="InterPro"/>
</dbReference>
<dbReference type="EC" id="2.3.1.47" evidence="5"/>
<evidence type="ECO:0000256" key="1">
    <source>
        <dbReference type="ARBA" id="ARBA00001933"/>
    </source>
</evidence>
<dbReference type="PROSITE" id="PS00599">
    <property type="entry name" value="AA_TRANSFER_CLASS_2"/>
    <property type="match status" value="1"/>
</dbReference>
<dbReference type="GO" id="GO:0009102">
    <property type="term" value="P:biotin biosynthetic process"/>
    <property type="evidence" value="ECO:0007669"/>
    <property type="project" value="UniProtKB-KW"/>
</dbReference>
<dbReference type="EMBL" id="FOLM01000002">
    <property type="protein sequence ID" value="SFC22082.1"/>
    <property type="molecule type" value="Genomic_DNA"/>
</dbReference>
<evidence type="ECO:0000256" key="4">
    <source>
        <dbReference type="ARBA" id="ARBA00011738"/>
    </source>
</evidence>
<keyword evidence="16" id="KW-1185">Reference proteome</keyword>
<dbReference type="InterPro" id="IPR004839">
    <property type="entry name" value="Aminotransferase_I/II_large"/>
</dbReference>
<comment type="subunit">
    <text evidence="4">Homodimer.</text>
</comment>
<dbReference type="InterPro" id="IPR001917">
    <property type="entry name" value="Aminotrans_II_pyridoxalP_BS"/>
</dbReference>
<keyword evidence="6" id="KW-0808">Transferase</keyword>
<dbReference type="InterPro" id="IPR015421">
    <property type="entry name" value="PyrdxlP-dep_Trfase_major"/>
</dbReference>
<evidence type="ECO:0000256" key="2">
    <source>
        <dbReference type="ARBA" id="ARBA00004746"/>
    </source>
</evidence>
<evidence type="ECO:0000256" key="12">
    <source>
        <dbReference type="RuleBase" id="RU003693"/>
    </source>
</evidence>
<evidence type="ECO:0000256" key="10">
    <source>
        <dbReference type="ARBA" id="ARBA00033381"/>
    </source>
</evidence>
<dbReference type="Gene3D" id="3.40.640.10">
    <property type="entry name" value="Type I PLP-dependent aspartate aminotransferase-like (Major domain)"/>
    <property type="match status" value="1"/>
</dbReference>
<dbReference type="SUPFAM" id="SSF52540">
    <property type="entry name" value="P-loop containing nucleoside triphosphate hydrolases"/>
    <property type="match status" value="1"/>
</dbReference>
<evidence type="ECO:0000256" key="11">
    <source>
        <dbReference type="ARBA" id="ARBA00047715"/>
    </source>
</evidence>
<comment type="cofactor">
    <cofactor evidence="1 12">
        <name>pyridoxal 5'-phosphate</name>
        <dbReference type="ChEBI" id="CHEBI:597326"/>
    </cofactor>
</comment>
<comment type="pathway">
    <text evidence="2">Cofactor biosynthesis; biotin biosynthesis.</text>
</comment>
<dbReference type="Gene3D" id="3.90.1150.10">
    <property type="entry name" value="Aspartate Aminotransferase, domain 1"/>
    <property type="match status" value="1"/>
</dbReference>
<keyword evidence="8 12" id="KW-0663">Pyridoxal phosphate</keyword>
<protein>
    <recommendedName>
        <fullName evidence="5">8-amino-7-oxononanoate synthase</fullName>
        <ecNumber evidence="5">2.3.1.47</ecNumber>
    </recommendedName>
    <alternativeName>
        <fullName evidence="9">7-keto-8-amino-pelargonic acid synthase</fullName>
    </alternativeName>
    <alternativeName>
        <fullName evidence="10">8-amino-7-ketopelargonate synthase</fullName>
    </alternativeName>
</protein>
<comment type="similarity">
    <text evidence="3">Belongs to the class-II pyridoxal-phosphate-dependent aminotransferase family. BioF subfamily.</text>
</comment>